<evidence type="ECO:0000256" key="4">
    <source>
        <dbReference type="ARBA" id="ARBA00022989"/>
    </source>
</evidence>
<proteinExistence type="inferred from homology"/>
<feature type="region of interest" description="Disordered" evidence="6">
    <location>
        <begin position="1"/>
        <end position="62"/>
    </location>
</feature>
<name>A0A4Q0A275_9FUNG</name>
<feature type="transmembrane region" description="Helical" evidence="7">
    <location>
        <begin position="332"/>
        <end position="352"/>
    </location>
</feature>
<feature type="compositionally biased region" description="Polar residues" evidence="6">
    <location>
        <begin position="42"/>
        <end position="55"/>
    </location>
</feature>
<organism evidence="8 9">
    <name type="scientific">Dimargaris cristalligena</name>
    <dbReference type="NCBI Taxonomy" id="215637"/>
    <lineage>
        <taxon>Eukaryota</taxon>
        <taxon>Fungi</taxon>
        <taxon>Fungi incertae sedis</taxon>
        <taxon>Zoopagomycota</taxon>
        <taxon>Kickxellomycotina</taxon>
        <taxon>Dimargaritomycetes</taxon>
        <taxon>Dimargaritales</taxon>
        <taxon>Dimargaritaceae</taxon>
        <taxon>Dimargaris</taxon>
    </lineage>
</organism>
<reference evidence="9" key="1">
    <citation type="journal article" date="2018" name="Nat. Microbiol.">
        <title>Leveraging single-cell genomics to expand the fungal tree of life.</title>
        <authorList>
            <person name="Ahrendt S.R."/>
            <person name="Quandt C.A."/>
            <person name="Ciobanu D."/>
            <person name="Clum A."/>
            <person name="Salamov A."/>
            <person name="Andreopoulos B."/>
            <person name="Cheng J.F."/>
            <person name="Woyke T."/>
            <person name="Pelin A."/>
            <person name="Henrissat B."/>
            <person name="Reynolds N.K."/>
            <person name="Benny G.L."/>
            <person name="Smith M.E."/>
            <person name="James T.Y."/>
            <person name="Grigoriev I.V."/>
        </authorList>
    </citation>
    <scope>NUCLEOTIDE SEQUENCE [LARGE SCALE GENOMIC DNA]</scope>
    <source>
        <strain evidence="9">RSA 468</strain>
    </source>
</reference>
<feature type="compositionally biased region" description="Polar residues" evidence="6">
    <location>
        <begin position="9"/>
        <end position="23"/>
    </location>
</feature>
<dbReference type="Proteomes" id="UP000268162">
    <property type="component" value="Unassembled WGS sequence"/>
</dbReference>
<accession>A0A4Q0A275</accession>
<comment type="similarity">
    <text evidence="2">Belongs to the OST5 family.</text>
</comment>
<dbReference type="GO" id="GO:0008250">
    <property type="term" value="C:oligosaccharyltransferase complex"/>
    <property type="evidence" value="ECO:0007669"/>
    <property type="project" value="InterPro"/>
</dbReference>
<keyword evidence="5 7" id="KW-0472">Membrane</keyword>
<sequence>MRRPEENPAQYNGHSSQANSHYNSPWKKNKYLNKHPSVAPTAHSTPSTKQVTLLKSSGPKVSPSESEMVAATVVTAMTLPDFVDQVSQDLDQYTALLKAIKAKFDEIDPRIVPDQLFVVSFQNPVLRPATLPTAPLLESPLKGIDIDLNIFQQPSTPKAGEKGAKRRESRLLRLLATQPSSHKSAPSWYSRMQGDKESQRQYLGRLVEGYNVHPIIRAIKDGTYDGPIRTPGRAVETVNVNAKDQQQQQPMSPVSLWRLSNVWRRHLEQELQRLSDSVIRNQLPVPSALKLKTSEMLFKQLASYQCLLGSVIESSPSFTGVPFEPLLALNQLPLLAALSAVLGLVQLALYSVTSKSNLVKEVGLAAGSSISLAFAVLFTFLSAGVYV</sequence>
<keyword evidence="3 7" id="KW-0812">Transmembrane</keyword>
<evidence type="ECO:0000313" key="9">
    <source>
        <dbReference type="Proteomes" id="UP000268162"/>
    </source>
</evidence>
<dbReference type="EMBL" id="ML002222">
    <property type="protein sequence ID" value="RKP40157.1"/>
    <property type="molecule type" value="Genomic_DNA"/>
</dbReference>
<comment type="subcellular location">
    <subcellularLocation>
        <location evidence="1">Membrane</location>
        <topology evidence="1">Multi-pass membrane protein</topology>
    </subcellularLocation>
</comment>
<keyword evidence="4 7" id="KW-1133">Transmembrane helix</keyword>
<evidence type="ECO:0000256" key="1">
    <source>
        <dbReference type="ARBA" id="ARBA00004141"/>
    </source>
</evidence>
<evidence type="ECO:0000256" key="3">
    <source>
        <dbReference type="ARBA" id="ARBA00022692"/>
    </source>
</evidence>
<evidence type="ECO:0000256" key="5">
    <source>
        <dbReference type="ARBA" id="ARBA00023136"/>
    </source>
</evidence>
<feature type="transmembrane region" description="Helical" evidence="7">
    <location>
        <begin position="364"/>
        <end position="386"/>
    </location>
</feature>
<dbReference type="Pfam" id="PF05251">
    <property type="entry name" value="Ost5"/>
    <property type="match status" value="1"/>
</dbReference>
<protein>
    <submittedName>
        <fullName evidence="8">Uncharacterized protein</fullName>
    </submittedName>
</protein>
<evidence type="ECO:0000313" key="8">
    <source>
        <dbReference type="EMBL" id="RKP40157.1"/>
    </source>
</evidence>
<dbReference type="InterPro" id="IPR007915">
    <property type="entry name" value="TMEM258/Ost5"/>
</dbReference>
<keyword evidence="9" id="KW-1185">Reference proteome</keyword>
<gene>
    <name evidence="8" type="ORF">BJ085DRAFT_40751</name>
</gene>
<evidence type="ECO:0000256" key="2">
    <source>
        <dbReference type="ARBA" id="ARBA00009825"/>
    </source>
</evidence>
<evidence type="ECO:0000256" key="7">
    <source>
        <dbReference type="SAM" id="Phobius"/>
    </source>
</evidence>
<dbReference type="AlphaFoldDB" id="A0A4Q0A275"/>
<evidence type="ECO:0000256" key="6">
    <source>
        <dbReference type="SAM" id="MobiDB-lite"/>
    </source>
</evidence>